<protein>
    <submittedName>
        <fullName evidence="1">Uncharacterized protein</fullName>
    </submittedName>
</protein>
<dbReference type="AlphaFoldDB" id="A0A2P6PKK9"/>
<name>A0A2P6PKK9_ROSCH</name>
<evidence type="ECO:0000313" key="2">
    <source>
        <dbReference type="Proteomes" id="UP000238479"/>
    </source>
</evidence>
<comment type="caution">
    <text evidence="1">The sequence shown here is derived from an EMBL/GenBank/DDBJ whole genome shotgun (WGS) entry which is preliminary data.</text>
</comment>
<organism evidence="1 2">
    <name type="scientific">Rosa chinensis</name>
    <name type="common">China rose</name>
    <dbReference type="NCBI Taxonomy" id="74649"/>
    <lineage>
        <taxon>Eukaryota</taxon>
        <taxon>Viridiplantae</taxon>
        <taxon>Streptophyta</taxon>
        <taxon>Embryophyta</taxon>
        <taxon>Tracheophyta</taxon>
        <taxon>Spermatophyta</taxon>
        <taxon>Magnoliopsida</taxon>
        <taxon>eudicotyledons</taxon>
        <taxon>Gunneridae</taxon>
        <taxon>Pentapetalae</taxon>
        <taxon>rosids</taxon>
        <taxon>fabids</taxon>
        <taxon>Rosales</taxon>
        <taxon>Rosaceae</taxon>
        <taxon>Rosoideae</taxon>
        <taxon>Rosoideae incertae sedis</taxon>
        <taxon>Rosa</taxon>
    </lineage>
</organism>
<proteinExistence type="predicted"/>
<gene>
    <name evidence="1" type="ORF">RchiOBHm_Chr6g0250441</name>
</gene>
<keyword evidence="2" id="KW-1185">Reference proteome</keyword>
<evidence type="ECO:0000313" key="1">
    <source>
        <dbReference type="EMBL" id="PRQ22449.1"/>
    </source>
</evidence>
<sequence>MLGYLLHVLSSTFSFHQLPSLIPSHARGSQHLAAPHTPNYRPILVIFLLIPQSFLSSSISSTRRADPILYSLLLYQQ</sequence>
<reference evidence="1 2" key="1">
    <citation type="journal article" date="2018" name="Nat. Genet.">
        <title>The Rosa genome provides new insights in the design of modern roses.</title>
        <authorList>
            <person name="Bendahmane M."/>
        </authorList>
    </citation>
    <scope>NUCLEOTIDE SEQUENCE [LARGE SCALE GENOMIC DNA]</scope>
    <source>
        <strain evidence="2">cv. Old Blush</strain>
    </source>
</reference>
<accession>A0A2P6PKK9</accession>
<dbReference type="Gramene" id="PRQ22449">
    <property type="protein sequence ID" value="PRQ22449"/>
    <property type="gene ID" value="RchiOBHm_Chr6g0250441"/>
</dbReference>
<dbReference type="Proteomes" id="UP000238479">
    <property type="component" value="Chromosome 6"/>
</dbReference>
<dbReference type="EMBL" id="PDCK01000044">
    <property type="protein sequence ID" value="PRQ22449.1"/>
    <property type="molecule type" value="Genomic_DNA"/>
</dbReference>